<dbReference type="InterPro" id="IPR004991">
    <property type="entry name" value="Aerolysin-like"/>
</dbReference>
<dbReference type="Pfam" id="PF03318">
    <property type="entry name" value="ETX_MTX2"/>
    <property type="match status" value="1"/>
</dbReference>
<protein>
    <submittedName>
        <fullName evidence="2">30 kDa salivary protein SP56</fullName>
    </submittedName>
</protein>
<evidence type="ECO:0000256" key="1">
    <source>
        <dbReference type="SAM" id="SignalP"/>
    </source>
</evidence>
<accession>Q0ZST0</accession>
<name>Q0ZST0_PHLAR</name>
<proteinExistence type="evidence at transcript level"/>
<organism evidence="2">
    <name type="scientific">Phlebotomus argentipes</name>
    <name type="common">Phlebotomine sand fly</name>
    <dbReference type="NCBI Taxonomy" id="94469"/>
    <lineage>
        <taxon>Eukaryota</taxon>
        <taxon>Metazoa</taxon>
        <taxon>Ecdysozoa</taxon>
        <taxon>Arthropoda</taxon>
        <taxon>Hexapoda</taxon>
        <taxon>Insecta</taxon>
        <taxon>Pterygota</taxon>
        <taxon>Neoptera</taxon>
        <taxon>Endopterygota</taxon>
        <taxon>Diptera</taxon>
        <taxon>Nematocera</taxon>
        <taxon>Psychodoidea</taxon>
        <taxon>Psychodidae</taxon>
        <taxon>Phlebotomus</taxon>
        <taxon>Euphlebotomus</taxon>
    </lineage>
</organism>
<sequence>MASVTGYFTLFLLCFSTVMGGLEVNENLDDVSKFPDFIKEAIMSGQIPLTGLGFNVEPPRVYINSMKIELTSFLKLNETRKDKVLVRTGVFMVRNKGNSVADAQSQSFLYKKTHTDTISIANTAGFSGALKLPFIDNFTPTLTFSNTKTTSISDTTEEWVTVQPQKVQLQAKSQKEVKYELYREKWEHVYSLDFTVDPSTTFTVVRTLRRRVGTFWENSEKKDKINLVEFLKTAYEKDRKFTGAPCIIYDHVTNKLMLKNYIVVRELVNDIVEVTFGEEEPLN</sequence>
<evidence type="ECO:0000313" key="2">
    <source>
        <dbReference type="EMBL" id="ABA12151.1"/>
    </source>
</evidence>
<dbReference type="AlphaFoldDB" id="Q0ZST0"/>
<dbReference type="CDD" id="cd20236">
    <property type="entry name" value="PFM_SP17-like"/>
    <property type="match status" value="1"/>
</dbReference>
<dbReference type="EMBL" id="DQ136166">
    <property type="protein sequence ID" value="ABA12151.1"/>
    <property type="molecule type" value="mRNA"/>
</dbReference>
<keyword evidence="1" id="KW-0732">Signal</keyword>
<reference evidence="2" key="2">
    <citation type="journal article" date="2006" name="BMC Genomics">
        <title>Comparative salivary gland transcriptomics of sandfly vectors of visceral leishmaniasis.</title>
        <authorList>
            <person name="Anderson J.M."/>
            <person name="Oliveira F."/>
            <person name="Kamhawi S."/>
            <person name="Mans B.J."/>
            <person name="Reynoso D."/>
            <person name="Seitz A.E."/>
            <person name="Lawyer P."/>
            <person name="Garfield M."/>
            <person name="Pham M."/>
            <person name="Valenzuela J.G."/>
        </authorList>
    </citation>
    <scope>NUCLEOTIDE SEQUENCE</scope>
</reference>
<feature type="chain" id="PRO_5004179526" evidence="1">
    <location>
        <begin position="21"/>
        <end position="283"/>
    </location>
</feature>
<reference evidence="2" key="1">
    <citation type="submission" date="2005-07" db="EMBL/GenBank/DDBJ databases">
        <title>Comparative analysis of the salivary transcripts from sand fly vectors of visceral leishmaniasis.</title>
        <authorList>
            <person name="Anderson J."/>
            <person name="Oliveira F."/>
            <person name="Kamhawi S."/>
            <person name="Reynoso D."/>
            <person name="Seitz A."/>
            <person name="Lawyer P."/>
            <person name="Rowton E."/>
            <person name="MyPham V."/>
            <person name="Garfield M."/>
            <person name="Valenzuela J.G."/>
        </authorList>
    </citation>
    <scope>NUCLEOTIDE SEQUENCE</scope>
</reference>
<dbReference type="Gene3D" id="2.170.15.10">
    <property type="entry name" value="Proaerolysin, chain A, domain 3"/>
    <property type="match status" value="1"/>
</dbReference>
<dbReference type="VEuPathDB" id="VectorBase:PARGI1_008822"/>
<feature type="signal peptide" evidence="1">
    <location>
        <begin position="1"/>
        <end position="20"/>
    </location>
</feature>